<evidence type="ECO:0000259" key="1">
    <source>
        <dbReference type="Pfam" id="PF03190"/>
    </source>
</evidence>
<dbReference type="PANTHER" id="PTHR42899:SF1">
    <property type="entry name" value="SPERMATOGENESIS-ASSOCIATED PROTEIN 20"/>
    <property type="match status" value="1"/>
</dbReference>
<dbReference type="InterPro" id="IPR004879">
    <property type="entry name" value="Ssp411-like_TRX"/>
</dbReference>
<comment type="caution">
    <text evidence="2">The sequence shown here is derived from an EMBL/GenBank/DDBJ whole genome shotgun (WGS) entry which is preliminary data.</text>
</comment>
<dbReference type="InterPro" id="IPR008928">
    <property type="entry name" value="6-hairpin_glycosidase_sf"/>
</dbReference>
<gene>
    <name evidence="2" type="ORF">SDC9_59766</name>
</gene>
<name>A0A644XBB2_9ZZZZ</name>
<dbReference type="PIRSF" id="PIRSF006402">
    <property type="entry name" value="UCP006402_thioredoxin"/>
    <property type="match status" value="1"/>
</dbReference>
<dbReference type="InterPro" id="IPR036249">
    <property type="entry name" value="Thioredoxin-like_sf"/>
</dbReference>
<dbReference type="GO" id="GO:0005975">
    <property type="term" value="P:carbohydrate metabolic process"/>
    <property type="evidence" value="ECO:0007669"/>
    <property type="project" value="InterPro"/>
</dbReference>
<protein>
    <recommendedName>
        <fullName evidence="1">Spermatogenesis-associated protein 20-like TRX domain-containing protein</fullName>
    </recommendedName>
</protein>
<dbReference type="PANTHER" id="PTHR42899">
    <property type="entry name" value="SPERMATOGENESIS-ASSOCIATED PROTEIN 20"/>
    <property type="match status" value="1"/>
</dbReference>
<dbReference type="EMBL" id="VSSQ01002114">
    <property type="protein sequence ID" value="MPM13409.1"/>
    <property type="molecule type" value="Genomic_DNA"/>
</dbReference>
<dbReference type="InterPro" id="IPR024705">
    <property type="entry name" value="Ssp411"/>
</dbReference>
<proteinExistence type="predicted"/>
<feature type="domain" description="Spermatogenesis-associated protein 20-like TRX" evidence="1">
    <location>
        <begin position="7"/>
        <end position="168"/>
    </location>
</feature>
<dbReference type="CDD" id="cd02955">
    <property type="entry name" value="SSP411"/>
    <property type="match status" value="1"/>
</dbReference>
<dbReference type="Gene3D" id="1.50.10.10">
    <property type="match status" value="1"/>
</dbReference>
<evidence type="ECO:0000313" key="2">
    <source>
        <dbReference type="EMBL" id="MPM13409.1"/>
    </source>
</evidence>
<reference evidence="2" key="1">
    <citation type="submission" date="2019-08" db="EMBL/GenBank/DDBJ databases">
        <authorList>
            <person name="Kucharzyk K."/>
            <person name="Murdoch R.W."/>
            <person name="Higgins S."/>
            <person name="Loffler F."/>
        </authorList>
    </citation>
    <scope>NUCLEOTIDE SEQUENCE</scope>
</reference>
<dbReference type="AlphaFoldDB" id="A0A644XBB2"/>
<dbReference type="InterPro" id="IPR012341">
    <property type="entry name" value="6hp_glycosidase-like_sf"/>
</dbReference>
<dbReference type="Pfam" id="PF03190">
    <property type="entry name" value="Thioredox_DsbH"/>
    <property type="match status" value="1"/>
</dbReference>
<sequence>MTNDRNPNRLVHEKSPYLLQHAYNPVNWFPWGDEVFDKARQEDKPVFLSIGYSTCHWCHVMARESFEDESVAQLLNREFIAVKVDREERPDIDAVYMQVCQLLTSSGGWPLTILMTPDQKPFFAATYLPKTAQYGRPGLTELLNIVAREWKISRQKVLASGVQITEMLKSESRAVNPSEPSKALVDAAYEQFYGSFRETWGGFGGAPKFPMPHNLIFLLRYTSLAGNGNARYMAEHTLEQMYRGGIFDHIGGGFSRYSTDERWLIPHFEKMLYDNALLTYAYLEGWQCTRKPIYRRVAEQTLQFAIRELMNPLGGFYCGQDADSEGVEGKYYALTADELEELLGKENGKYFCDWFGITAEGNFEGKNIPNLISNPGFAEENEKISSLLEKVYVYRQKRTKLHCDDKILTSWNAMMLSALSKAALVLNATEYGQAAGRLRQFIQKNLMDPCGRLMVRWRDGQAAIPGHLDDYAFYALALLELYQVDFDASCIAEAVKLAEEMLRLFGDEKEGGFYLYASDAEQLISRPKETYDGAVPSGNSVAALLLVRLSKLTGEKKWLDAAMKQLRFMSGAAAQYPSGFSFAMLAQLESLYPSKELVCVNNADTAPEGLSLLLREKYLPNLTVILKTPRNQEQLSQIASFLNNYPFGENPTFYLCRNGSCAAPSENLNGILDS</sequence>
<accession>A0A644XBB2</accession>
<organism evidence="2">
    <name type="scientific">bioreactor metagenome</name>
    <dbReference type="NCBI Taxonomy" id="1076179"/>
    <lineage>
        <taxon>unclassified sequences</taxon>
        <taxon>metagenomes</taxon>
        <taxon>ecological metagenomes</taxon>
    </lineage>
</organism>
<dbReference type="SUPFAM" id="SSF52833">
    <property type="entry name" value="Thioredoxin-like"/>
    <property type="match status" value="1"/>
</dbReference>
<dbReference type="SUPFAM" id="SSF48208">
    <property type="entry name" value="Six-hairpin glycosidases"/>
    <property type="match status" value="1"/>
</dbReference>
<dbReference type="Gene3D" id="3.40.30.10">
    <property type="entry name" value="Glutaredoxin"/>
    <property type="match status" value="1"/>
</dbReference>